<dbReference type="GO" id="GO:0016747">
    <property type="term" value="F:acyltransferase activity, transferring groups other than amino-acyl groups"/>
    <property type="evidence" value="ECO:0007669"/>
    <property type="project" value="InterPro"/>
</dbReference>
<keyword evidence="1" id="KW-1133">Transmembrane helix</keyword>
<feature type="transmembrane region" description="Helical" evidence="1">
    <location>
        <begin position="175"/>
        <end position="192"/>
    </location>
</feature>
<proteinExistence type="predicted"/>
<accession>A0A6J7K8P8</accession>
<name>A0A6J7K8P8_9ZZZZ</name>
<sequence>MRGDVADGVPDAVEPPDGNPHYPLLDVLRALAAITVVAFHATQFRGIGFARDVGIHLDVGVTVFFVLTGFLLYRPMLAARDGAAPGTPVRIFYWRRVLRIAPAYWVALLVLAPIITLGGSGIANYTFTQVYDPDLVLTGIPPAWTVCVEVSFYLVLPLYAWVATRVAGTSIRRELVLLGLLALLSVGFRLWVRRIGTDVSYLAPLPGMLGWFVVGMAIAVLTRHGDRTVLTRLAARPLLCWGTAALIYAGVSFSEQSGIASTGLFVAYGAIAGLVVLPSTAPGRAEGRGRTFAALSWLGLISYGIYLYHYPLMRWLSDNVEVYDRGGFVLIGVLSLAAAVVAGALSYYLLEKQVLRLKRVDPVGRLLRR</sequence>
<feature type="transmembrane region" description="Helical" evidence="1">
    <location>
        <begin position="143"/>
        <end position="163"/>
    </location>
</feature>
<feature type="transmembrane region" description="Helical" evidence="1">
    <location>
        <begin position="53"/>
        <end position="73"/>
    </location>
</feature>
<dbReference type="PANTHER" id="PTHR23028">
    <property type="entry name" value="ACETYLTRANSFERASE"/>
    <property type="match status" value="1"/>
</dbReference>
<gene>
    <name evidence="3" type="ORF">UFOPK3564_03555</name>
</gene>
<dbReference type="PANTHER" id="PTHR23028:SF53">
    <property type="entry name" value="ACYL_TRANSF_3 DOMAIN-CONTAINING PROTEIN"/>
    <property type="match status" value="1"/>
</dbReference>
<feature type="transmembrane region" description="Helical" evidence="1">
    <location>
        <begin position="233"/>
        <end position="251"/>
    </location>
</feature>
<dbReference type="InterPro" id="IPR050879">
    <property type="entry name" value="Acyltransferase_3"/>
</dbReference>
<feature type="transmembrane region" description="Helical" evidence="1">
    <location>
        <begin position="103"/>
        <end position="123"/>
    </location>
</feature>
<dbReference type="EMBL" id="CAFBMK010000356">
    <property type="protein sequence ID" value="CAB4952206.1"/>
    <property type="molecule type" value="Genomic_DNA"/>
</dbReference>
<evidence type="ECO:0000256" key="1">
    <source>
        <dbReference type="SAM" id="Phobius"/>
    </source>
</evidence>
<dbReference type="AlphaFoldDB" id="A0A6J7K8P8"/>
<reference evidence="3" key="1">
    <citation type="submission" date="2020-05" db="EMBL/GenBank/DDBJ databases">
        <authorList>
            <person name="Chiriac C."/>
            <person name="Salcher M."/>
            <person name="Ghai R."/>
            <person name="Kavagutti S V."/>
        </authorList>
    </citation>
    <scope>NUCLEOTIDE SEQUENCE</scope>
</reference>
<dbReference type="GO" id="GO:0016020">
    <property type="term" value="C:membrane"/>
    <property type="evidence" value="ECO:0007669"/>
    <property type="project" value="TreeGrafter"/>
</dbReference>
<dbReference type="GO" id="GO:0009103">
    <property type="term" value="P:lipopolysaccharide biosynthetic process"/>
    <property type="evidence" value="ECO:0007669"/>
    <property type="project" value="TreeGrafter"/>
</dbReference>
<feature type="transmembrane region" description="Helical" evidence="1">
    <location>
        <begin position="289"/>
        <end position="308"/>
    </location>
</feature>
<evidence type="ECO:0000313" key="3">
    <source>
        <dbReference type="EMBL" id="CAB4952206.1"/>
    </source>
</evidence>
<dbReference type="InterPro" id="IPR002656">
    <property type="entry name" value="Acyl_transf_3_dom"/>
</dbReference>
<keyword evidence="1" id="KW-0812">Transmembrane</keyword>
<feature type="transmembrane region" description="Helical" evidence="1">
    <location>
        <begin position="257"/>
        <end position="277"/>
    </location>
</feature>
<organism evidence="3">
    <name type="scientific">freshwater metagenome</name>
    <dbReference type="NCBI Taxonomy" id="449393"/>
    <lineage>
        <taxon>unclassified sequences</taxon>
        <taxon>metagenomes</taxon>
        <taxon>ecological metagenomes</taxon>
    </lineage>
</organism>
<evidence type="ECO:0000259" key="2">
    <source>
        <dbReference type="Pfam" id="PF01757"/>
    </source>
</evidence>
<dbReference type="Pfam" id="PF01757">
    <property type="entry name" value="Acyl_transf_3"/>
    <property type="match status" value="1"/>
</dbReference>
<feature type="transmembrane region" description="Helical" evidence="1">
    <location>
        <begin position="328"/>
        <end position="350"/>
    </location>
</feature>
<keyword evidence="1" id="KW-0472">Membrane</keyword>
<protein>
    <submittedName>
        <fullName evidence="3">Unannotated protein</fullName>
    </submittedName>
</protein>
<feature type="domain" description="Acyltransferase 3" evidence="2">
    <location>
        <begin position="25"/>
        <end position="342"/>
    </location>
</feature>
<feature type="transmembrane region" description="Helical" evidence="1">
    <location>
        <begin position="204"/>
        <end position="221"/>
    </location>
</feature>